<dbReference type="AlphaFoldDB" id="A0A9P7R2C3"/>
<organism evidence="2 3">
    <name type="scientific">Colletotrichum scovillei</name>
    <dbReference type="NCBI Taxonomy" id="1209932"/>
    <lineage>
        <taxon>Eukaryota</taxon>
        <taxon>Fungi</taxon>
        <taxon>Dikarya</taxon>
        <taxon>Ascomycota</taxon>
        <taxon>Pezizomycotina</taxon>
        <taxon>Sordariomycetes</taxon>
        <taxon>Hypocreomycetidae</taxon>
        <taxon>Glomerellales</taxon>
        <taxon>Glomerellaceae</taxon>
        <taxon>Colletotrichum</taxon>
        <taxon>Colletotrichum acutatum species complex</taxon>
    </lineage>
</organism>
<keyword evidence="3" id="KW-1185">Reference proteome</keyword>
<reference evidence="2" key="1">
    <citation type="submission" date="2021-05" db="EMBL/GenBank/DDBJ databases">
        <title>Comparative genomics of three Colletotrichum scovillei strains and genetic complementation revealed genes involved fungal growth and virulence on chili pepper.</title>
        <authorList>
            <person name="Hsieh D.-K."/>
            <person name="Chuang S.-C."/>
            <person name="Chen C.-Y."/>
            <person name="Chao Y.-T."/>
            <person name="Lu M.-Y.J."/>
            <person name="Lee M.-H."/>
            <person name="Shih M.-C."/>
        </authorList>
    </citation>
    <scope>NUCLEOTIDE SEQUENCE</scope>
    <source>
        <strain evidence="2">Coll-153</strain>
    </source>
</reference>
<comment type="caution">
    <text evidence="2">The sequence shown here is derived from an EMBL/GenBank/DDBJ whole genome shotgun (WGS) entry which is preliminary data.</text>
</comment>
<dbReference type="EMBL" id="JAESDN010000008">
    <property type="protein sequence ID" value="KAG7046949.1"/>
    <property type="molecule type" value="Genomic_DNA"/>
</dbReference>
<feature type="compositionally biased region" description="Basic residues" evidence="1">
    <location>
        <begin position="46"/>
        <end position="62"/>
    </location>
</feature>
<name>A0A9P7R2C3_9PEZI</name>
<evidence type="ECO:0000313" key="3">
    <source>
        <dbReference type="Proteomes" id="UP000699042"/>
    </source>
</evidence>
<accession>A0A9P7R2C3</accession>
<feature type="region of interest" description="Disordered" evidence="1">
    <location>
        <begin position="40"/>
        <end position="105"/>
    </location>
</feature>
<evidence type="ECO:0000256" key="1">
    <source>
        <dbReference type="SAM" id="MobiDB-lite"/>
    </source>
</evidence>
<protein>
    <submittedName>
        <fullName evidence="2">Uncharacterized protein</fullName>
    </submittedName>
</protein>
<dbReference type="Proteomes" id="UP000699042">
    <property type="component" value="Unassembled WGS sequence"/>
</dbReference>
<gene>
    <name evidence="2" type="ORF">JMJ77_015166</name>
</gene>
<sequence>MPSPSLDQRRLVSPSTFRTLHSQASRLALQCFLSPLHKNAEESYTKRGHRRSRKRASQHCNKRPPLNCLNSAAGESPRYDHEGRMMNGNVKSGHGSCETSPGHPVSWLQSPIARQRLFALSPLFSFSTQE</sequence>
<proteinExistence type="predicted"/>
<evidence type="ECO:0000313" key="2">
    <source>
        <dbReference type="EMBL" id="KAG7046949.1"/>
    </source>
</evidence>